<dbReference type="EMBL" id="JACHLD010000002">
    <property type="protein sequence ID" value="MBB4801891.1"/>
    <property type="molecule type" value="Genomic_DNA"/>
</dbReference>
<organism evidence="4 5">
    <name type="scientific">Flavobacterium nitrogenifigens</name>
    <dbReference type="NCBI Taxonomy" id="1617283"/>
    <lineage>
        <taxon>Bacteria</taxon>
        <taxon>Pseudomonadati</taxon>
        <taxon>Bacteroidota</taxon>
        <taxon>Flavobacteriia</taxon>
        <taxon>Flavobacteriales</taxon>
        <taxon>Flavobacteriaceae</taxon>
        <taxon>Flavobacterium</taxon>
    </lineage>
</organism>
<keyword evidence="5" id="KW-1185">Reference proteome</keyword>
<name>A0A7W7IWJ4_9FLAO</name>
<protein>
    <submittedName>
        <fullName evidence="4">O-succinylbenzoic acid--CoA ligase</fullName>
        <ecNumber evidence="4">6.2.1.26</ecNumber>
    </submittedName>
</protein>
<feature type="domain" description="AMP-dependent synthetase/ligase" evidence="3">
    <location>
        <begin position="67"/>
        <end position="207"/>
    </location>
</feature>
<comment type="similarity">
    <text evidence="1">Belongs to the ATP-dependent AMP-binding enzyme family.</text>
</comment>
<dbReference type="Proteomes" id="UP000561681">
    <property type="component" value="Unassembled WGS sequence"/>
</dbReference>
<dbReference type="GO" id="GO:0006631">
    <property type="term" value="P:fatty acid metabolic process"/>
    <property type="evidence" value="ECO:0007669"/>
    <property type="project" value="TreeGrafter"/>
</dbReference>
<dbReference type="Gene3D" id="3.40.50.12780">
    <property type="entry name" value="N-terminal domain of ligase-like"/>
    <property type="match status" value="1"/>
</dbReference>
<evidence type="ECO:0000313" key="4">
    <source>
        <dbReference type="EMBL" id="MBB4801891.1"/>
    </source>
</evidence>
<dbReference type="GO" id="GO:0031956">
    <property type="term" value="F:medium-chain fatty acid-CoA ligase activity"/>
    <property type="evidence" value="ECO:0007669"/>
    <property type="project" value="TreeGrafter"/>
</dbReference>
<evidence type="ECO:0000313" key="5">
    <source>
        <dbReference type="Proteomes" id="UP000561681"/>
    </source>
</evidence>
<dbReference type="EC" id="6.2.1.26" evidence="4"/>
<accession>A0A7W7IWJ4</accession>
<sequence length="355" mass="39951">MFKKYSKVMPNLTHRNVHNYFKLNGYHLNANDLCRVAYSYVKEGDAYERSIGEFFLDWFDKKDYIEMTTSGTTGLPKLVRLEKQAMIHSALATGDFFDLKPGDKALLCLPTQFIAGKMMLVRSLILGLELDVVSPSLHPLELNTTTYDFVAMVPLQVQNSIKGLKNVRKLIIGGAKMDSSLEEKLLPLKTEIYETYGMTETITHIAAKRLGDSVFSILPNVKISQDDRGCLVINVATISDEAIVTNDLVELLNDQQFIFLGRIDNVINSGGVKLIPEQIEAKLTGKINSRFFVTGLPDTTLGEKLVLVIEGEKQEFPADFFDVLGKYEKPKEIVFVTKFKENENGKLLRKPTLQD</sequence>
<evidence type="ECO:0000259" key="3">
    <source>
        <dbReference type="Pfam" id="PF00501"/>
    </source>
</evidence>
<keyword evidence="2 4" id="KW-0436">Ligase</keyword>
<reference evidence="4 5" key="1">
    <citation type="submission" date="2020-08" db="EMBL/GenBank/DDBJ databases">
        <title>Functional genomics of gut bacteria from endangered species of beetles.</title>
        <authorList>
            <person name="Carlos-Shanley C."/>
        </authorList>
    </citation>
    <scope>NUCLEOTIDE SEQUENCE [LARGE SCALE GENOMIC DNA]</scope>
    <source>
        <strain evidence="4 5">S00142</strain>
    </source>
</reference>
<dbReference type="AlphaFoldDB" id="A0A7W7IWJ4"/>
<gene>
    <name evidence="4" type="ORF">HNP37_001952</name>
</gene>
<dbReference type="SUPFAM" id="SSF56801">
    <property type="entry name" value="Acetyl-CoA synthetase-like"/>
    <property type="match status" value="1"/>
</dbReference>
<dbReference type="PANTHER" id="PTHR43201">
    <property type="entry name" value="ACYL-COA SYNTHETASE"/>
    <property type="match status" value="1"/>
</dbReference>
<evidence type="ECO:0000256" key="2">
    <source>
        <dbReference type="ARBA" id="ARBA00022598"/>
    </source>
</evidence>
<dbReference type="InterPro" id="IPR042099">
    <property type="entry name" value="ANL_N_sf"/>
</dbReference>
<dbReference type="InterPro" id="IPR045851">
    <property type="entry name" value="AMP-bd_C_sf"/>
</dbReference>
<dbReference type="Pfam" id="PF00501">
    <property type="entry name" value="AMP-binding"/>
    <property type="match status" value="1"/>
</dbReference>
<dbReference type="InterPro" id="IPR000873">
    <property type="entry name" value="AMP-dep_synth/lig_dom"/>
</dbReference>
<dbReference type="GO" id="GO:0008756">
    <property type="term" value="F:o-succinylbenzoate-CoA ligase activity"/>
    <property type="evidence" value="ECO:0007669"/>
    <property type="project" value="UniProtKB-EC"/>
</dbReference>
<dbReference type="PANTHER" id="PTHR43201:SF5">
    <property type="entry name" value="MEDIUM-CHAIN ACYL-COA LIGASE ACSF2, MITOCHONDRIAL"/>
    <property type="match status" value="1"/>
</dbReference>
<evidence type="ECO:0000256" key="1">
    <source>
        <dbReference type="ARBA" id="ARBA00006432"/>
    </source>
</evidence>
<dbReference type="Gene3D" id="3.30.300.30">
    <property type="match status" value="1"/>
</dbReference>
<proteinExistence type="inferred from homology"/>
<comment type="caution">
    <text evidence="4">The sequence shown here is derived from an EMBL/GenBank/DDBJ whole genome shotgun (WGS) entry which is preliminary data.</text>
</comment>